<keyword evidence="6 10" id="KW-1133">Transmembrane helix</keyword>
<dbReference type="Proteomes" id="UP000050424">
    <property type="component" value="Unassembled WGS sequence"/>
</dbReference>
<evidence type="ECO:0000256" key="3">
    <source>
        <dbReference type="ARBA" id="ARBA00004240"/>
    </source>
</evidence>
<dbReference type="SUPFAM" id="SSF144083">
    <property type="entry name" value="Magnesium transport protein CorA, transmembrane region"/>
    <property type="match status" value="1"/>
</dbReference>
<comment type="caution">
    <text evidence="12">The sequence shown here is derived from an EMBL/GenBank/DDBJ whole genome shotgun (WGS) entry which is preliminary data.</text>
</comment>
<dbReference type="InterPro" id="IPR045863">
    <property type="entry name" value="CorA_TM1_TM2"/>
</dbReference>
<comment type="subcellular location">
    <subcellularLocation>
        <location evidence="3">Endoplasmic reticulum</location>
    </subcellularLocation>
    <subcellularLocation>
        <location evidence="1">Membrane</location>
        <topology evidence="1">Multi-pass membrane protein</topology>
    </subcellularLocation>
    <subcellularLocation>
        <location evidence="2">Mitochondrion</location>
    </subcellularLocation>
</comment>
<dbReference type="PANTHER" id="PTHR48182:SF2">
    <property type="entry name" value="PROTEIN SERAC1"/>
    <property type="match status" value="1"/>
</dbReference>
<dbReference type="SUPFAM" id="SSF53474">
    <property type="entry name" value="alpha/beta-Hydrolases"/>
    <property type="match status" value="1"/>
</dbReference>
<evidence type="ECO:0000256" key="5">
    <source>
        <dbReference type="ARBA" id="ARBA00022824"/>
    </source>
</evidence>
<evidence type="ECO:0000256" key="8">
    <source>
        <dbReference type="ARBA" id="ARBA00023136"/>
    </source>
</evidence>
<evidence type="ECO:0000256" key="9">
    <source>
        <dbReference type="SAM" id="MobiDB-lite"/>
    </source>
</evidence>
<dbReference type="PANTHER" id="PTHR48182">
    <property type="entry name" value="PROTEIN SERAC1"/>
    <property type="match status" value="1"/>
</dbReference>
<feature type="compositionally biased region" description="Basic and acidic residues" evidence="9">
    <location>
        <begin position="965"/>
        <end position="982"/>
    </location>
</feature>
<feature type="transmembrane region" description="Helical" evidence="10">
    <location>
        <begin position="2148"/>
        <end position="2171"/>
    </location>
</feature>
<organism evidence="12 13">
    <name type="scientific">Neonectria ditissima</name>
    <dbReference type="NCBI Taxonomy" id="78410"/>
    <lineage>
        <taxon>Eukaryota</taxon>
        <taxon>Fungi</taxon>
        <taxon>Dikarya</taxon>
        <taxon>Ascomycota</taxon>
        <taxon>Pezizomycotina</taxon>
        <taxon>Sordariomycetes</taxon>
        <taxon>Hypocreomycetidae</taxon>
        <taxon>Hypocreales</taxon>
        <taxon>Nectriaceae</taxon>
        <taxon>Neonectria</taxon>
    </lineage>
</organism>
<feature type="region of interest" description="Disordered" evidence="9">
    <location>
        <begin position="1037"/>
        <end position="1077"/>
    </location>
</feature>
<name>A0A0P7BK41_9HYPO</name>
<dbReference type="InterPro" id="IPR013087">
    <property type="entry name" value="Znf_C2H2_type"/>
</dbReference>
<keyword evidence="7" id="KW-0496">Mitochondrion</keyword>
<evidence type="ECO:0000256" key="6">
    <source>
        <dbReference type="ARBA" id="ARBA00022989"/>
    </source>
</evidence>
<dbReference type="Pfam" id="PF01544">
    <property type="entry name" value="CorA"/>
    <property type="match status" value="1"/>
</dbReference>
<feature type="compositionally biased region" description="Basic and acidic residues" evidence="9">
    <location>
        <begin position="874"/>
        <end position="888"/>
    </location>
</feature>
<dbReference type="GO" id="GO:0046873">
    <property type="term" value="F:metal ion transmembrane transporter activity"/>
    <property type="evidence" value="ECO:0007669"/>
    <property type="project" value="InterPro"/>
</dbReference>
<dbReference type="SUPFAM" id="SSF51182">
    <property type="entry name" value="RmlC-like cupins"/>
    <property type="match status" value="1"/>
</dbReference>
<dbReference type="GO" id="GO:0005739">
    <property type="term" value="C:mitochondrion"/>
    <property type="evidence" value="ECO:0007669"/>
    <property type="project" value="UniProtKB-SubCell"/>
</dbReference>
<accession>A0A0P7BK41</accession>
<dbReference type="EMBL" id="LKCW01000076">
    <property type="protein sequence ID" value="KPM40790.1"/>
    <property type="molecule type" value="Genomic_DNA"/>
</dbReference>
<feature type="compositionally biased region" description="Polar residues" evidence="9">
    <location>
        <begin position="1457"/>
        <end position="1470"/>
    </location>
</feature>
<protein>
    <recommendedName>
        <fullName evidence="11">C2H2-type domain-containing protein</fullName>
    </recommendedName>
</protein>
<evidence type="ECO:0000256" key="4">
    <source>
        <dbReference type="ARBA" id="ARBA00022692"/>
    </source>
</evidence>
<keyword evidence="5" id="KW-0256">Endoplasmic reticulum</keyword>
<feature type="transmembrane region" description="Helical" evidence="10">
    <location>
        <begin position="2076"/>
        <end position="2097"/>
    </location>
</feature>
<dbReference type="InterPro" id="IPR002523">
    <property type="entry name" value="MgTranspt_CorA/ZnTranspt_ZntB"/>
</dbReference>
<evidence type="ECO:0000256" key="10">
    <source>
        <dbReference type="SAM" id="Phobius"/>
    </source>
</evidence>
<dbReference type="OrthoDB" id="361039at2759"/>
<feature type="compositionally biased region" description="Polar residues" evidence="9">
    <location>
        <begin position="118"/>
        <end position="139"/>
    </location>
</feature>
<feature type="compositionally biased region" description="Basic and acidic residues" evidence="9">
    <location>
        <begin position="1799"/>
        <end position="1812"/>
    </location>
</feature>
<keyword evidence="4 10" id="KW-0812">Transmembrane</keyword>
<dbReference type="Gene3D" id="1.20.58.340">
    <property type="entry name" value="Magnesium transport protein CorA, transmembrane region"/>
    <property type="match status" value="1"/>
</dbReference>
<feature type="compositionally biased region" description="Polar residues" evidence="9">
    <location>
        <begin position="1657"/>
        <end position="1671"/>
    </location>
</feature>
<feature type="region of interest" description="Disordered" evidence="9">
    <location>
        <begin position="1772"/>
        <end position="1814"/>
    </location>
</feature>
<evidence type="ECO:0000256" key="2">
    <source>
        <dbReference type="ARBA" id="ARBA00004173"/>
    </source>
</evidence>
<evidence type="ECO:0000256" key="1">
    <source>
        <dbReference type="ARBA" id="ARBA00004141"/>
    </source>
</evidence>
<evidence type="ECO:0000313" key="12">
    <source>
        <dbReference type="EMBL" id="KPM40790.1"/>
    </source>
</evidence>
<dbReference type="Gene3D" id="3.40.50.1820">
    <property type="entry name" value="alpha/beta hydrolase"/>
    <property type="match status" value="1"/>
</dbReference>
<feature type="compositionally biased region" description="Low complexity" evidence="9">
    <location>
        <begin position="1781"/>
        <end position="1793"/>
    </location>
</feature>
<dbReference type="InterPro" id="IPR029058">
    <property type="entry name" value="AB_hydrolase_fold"/>
</dbReference>
<dbReference type="InterPro" id="IPR052374">
    <property type="entry name" value="SERAC1"/>
</dbReference>
<reference evidence="12 13" key="1">
    <citation type="submission" date="2015-09" db="EMBL/GenBank/DDBJ databases">
        <title>Draft genome of a European isolate of the apple canker pathogen Neonectria ditissima.</title>
        <authorList>
            <person name="Gomez-Cortecero A."/>
            <person name="Harrison R.J."/>
            <person name="Armitage A.D."/>
        </authorList>
    </citation>
    <scope>NUCLEOTIDE SEQUENCE [LARGE SCALE GENOMIC DNA]</scope>
    <source>
        <strain evidence="12 13">R09/05</strain>
    </source>
</reference>
<feature type="compositionally biased region" description="Basic and acidic residues" evidence="9">
    <location>
        <begin position="186"/>
        <end position="200"/>
    </location>
</feature>
<feature type="domain" description="C2H2-type" evidence="11">
    <location>
        <begin position="384"/>
        <end position="407"/>
    </location>
</feature>
<dbReference type="GO" id="GO:0005783">
    <property type="term" value="C:endoplasmic reticulum"/>
    <property type="evidence" value="ECO:0007669"/>
    <property type="project" value="UniProtKB-SubCell"/>
</dbReference>
<feature type="region of interest" description="Disordered" evidence="9">
    <location>
        <begin position="874"/>
        <end position="997"/>
    </location>
</feature>
<feature type="compositionally biased region" description="Pro residues" evidence="9">
    <location>
        <begin position="1416"/>
        <end position="1425"/>
    </location>
</feature>
<feature type="compositionally biased region" description="Basic and acidic residues" evidence="9">
    <location>
        <begin position="911"/>
        <end position="921"/>
    </location>
</feature>
<feature type="transmembrane region" description="Helical" evidence="10">
    <location>
        <begin position="2109"/>
        <end position="2136"/>
    </location>
</feature>
<gene>
    <name evidence="12" type="ORF">AK830_g5750</name>
</gene>
<dbReference type="GO" id="GO:0016020">
    <property type="term" value="C:membrane"/>
    <property type="evidence" value="ECO:0007669"/>
    <property type="project" value="UniProtKB-SubCell"/>
</dbReference>
<evidence type="ECO:0000256" key="7">
    <source>
        <dbReference type="ARBA" id="ARBA00023128"/>
    </source>
</evidence>
<dbReference type="InterPro" id="IPR011051">
    <property type="entry name" value="RmlC_Cupin_sf"/>
</dbReference>
<proteinExistence type="predicted"/>
<feature type="compositionally biased region" description="Low complexity" evidence="9">
    <location>
        <begin position="1"/>
        <end position="10"/>
    </location>
</feature>
<sequence length="2246" mass="245762">MQQEQAQAQAKKIKRTSFSPWSSGIMGSGSRNAGGAAGPAASKASANSPEPPRIVSDLGEQAGQRAPGLYSGTPNKAPFASHPKIVGIQQKWEKEQQAAGSPGVVSPGAEQAGAEASAVTQKQPSPATTLSNAAAVSASQRKRPGLDTPSSEPPAKKPQATRQSLSSAPATPQADVPASSKIKSSVRAEARRFTEAEAKKHLAAMNNGATKTPPPSFLSSVAKKAASTVPKDNGTPASKKAGVSALKQVTLPAPKQTEVPLPNIPHLPKKVDSTVKNPAPASTPTAPTSKIVDLSLPKKVQLPTPPPPSMVSSKTAQLVSTGSVQNSGKSTPKVGERVVAIPMADGDRLYSLFPTPDGGSVGARGALIPSNYEMHDNPQLPYICPVRDCRRLFPSLKGLGGHFSAGHCTLTYNDNGDGTLSQVGSYINHGSKSAPGIVVSQNPLSPNAPPPADPGLSYFAARQLTSPEKKQNTRFSLGAADLDIESEVRDYLHRFLPATQKTYKREDVRYMITQPRKRELPESWIQCHQNNELDVAHYACALAFLIGEEVVGKEECKAATRSNDRRTSRLSTPCVRLPPNMHAAAQKVFSVDSSCVGCRYWSHLQRQMNRCDWSLHPKLSRSRSAEATKTEDVDMDGIESEVEETIHDTVEEVVREVRRTRSRLTSSAAVPSPTPVPVLTPPAPVVAGNEEPAQILGQLSRPALEMEEWEVAPGRMMDESSLNVAFSNSYLTSGQPVNVSEDVSFNVLVIKPGAVSHWSVEDDKLRTVSVAAGKVMVTMSGKVFRLGPNGMFIVRPGQTCKVENRLYVDSVMHCTTIADFETHVGKTAPSADTSPRQLKEQPVLRARGGGGLNDLLEVWAFVIELLLAIRRKQSSDRGNREERIKDETMNAGGPRPERSPTAPESLLEILAGDRDSGDRESLSVNPGSPPSPLPPLSNYTTNKSDQEGEVRAAPAETSIGTETEVDIKRDTAADTAEKEHAPPSETESPRPASFILDPAGELTHDKTTVDIITVPCPGGDPLKTWSRDALMGRYFGHPSMREAEGPTTNTKASSSTSTGSGSGSGSGSSDRPAPSWVRQGIRREADRARILLYEHPTATGGATTLSALADALLEELAELRAREDAAGRPVVFLGHGVGGVVVKMVLVKASRNPRFEDILRQCYGVAFFGTPHQGSSYFSMPSLASSIQGLLQLSAPLPTTITDELRVGNRLLLHLDDDFKAIATDLRVWTLYETIDSRLSGSGSGDVYFTAPLTSIKSAILGMRQETILPLQSDHASVASFGRHNVHTMRLFLRQLAALVDRADAYSRDDGHWALNLEQRVSIEVHGFFEDPVVVSGGGGQQSVDGTIRAWSTRLPLKEFLRKGPEECLADRLNEVEGVEEGRFLRNRGRTSMMDMPRSAANKNALGIDQEGAVPVSPPGSPPASPVIRPVDAAPRPRTESAPQRVPGSPLTMPPSRATSPPTRHSTPAQRASPIVRPNFDQDLMVDRLSPPARGRMGRSLSRSFSMGSHASPYEYRDFPPFSQRSRSTIDANFSEDDDEGPEASPRLPDAVVAIRKAAEERQRISETVVVDDVPVAFTKPEVEARKFVWIHLPYNNPAWVTKIFETLQVSYHRNFTQLYNLDFWATRHTRGRHSQHYAYYAKPGCYFSAPRHRSPRANSKNQSLSPSPDSSTYTCLFLPYLHFDSYKKLIKRREAILQRLRHGRARPIPEGVAKSDSLEVQVIWEFLGNDPPLNCRRTLDQYGYPSLRDTRSRDDDQMLYKLTKERGQIPGEQAWLDRQGSTGSAETGGSSSRRSKSSKMDGEQSDEKPQDDVLNGNVLMVDQLWLWAIDSHTLLSFFPKREGDAIEGPLYQQADLRDSIFNEVNVDLTRQCENALDLAALAALHAVSVLLDRASHPDLEVFRIFEEAISVLTEKLTSSLKTFRAEGFRDKATVFEPVENKARSIRARHKEEGERAEEDHRDNTSALLELRDIEDELLILLHLFERQSKVIGAMHATYSRAEMRERTANGRVFLGEALKKLGEYVHQAQEMMQRVRDTRSDYDKLLQMVQRQAQVDEVRLSRLHADLASAQSRSVMIFTTFTVIFLPLTFFTGLFGMNTREWGGDGNLPLRTIGAISLPASLALVAASLVVAWSTTARRFFRWLSRVYALAAGWLWAVVCVPAVGAVAGWMPAMPRRGRGGAEREARARDRAGLGQEASDFWERHRLERERGYHVPEKNRRSVVGAKGSWSRRAKSVVKDEKGRG</sequence>
<feature type="compositionally biased region" description="Polar residues" evidence="9">
    <location>
        <begin position="160"/>
        <end position="170"/>
    </location>
</feature>
<evidence type="ECO:0000313" key="13">
    <source>
        <dbReference type="Proteomes" id="UP000050424"/>
    </source>
</evidence>
<feature type="compositionally biased region" description="Low complexity" evidence="9">
    <location>
        <begin position="28"/>
        <end position="48"/>
    </location>
</feature>
<dbReference type="PROSITE" id="PS00028">
    <property type="entry name" value="ZINC_FINGER_C2H2_1"/>
    <property type="match status" value="1"/>
</dbReference>
<keyword evidence="13" id="KW-1185">Reference proteome</keyword>
<feature type="region of interest" description="Disordered" evidence="9">
    <location>
        <begin position="1"/>
        <end position="240"/>
    </location>
</feature>
<keyword evidence="8 10" id="KW-0472">Membrane</keyword>
<feature type="region of interest" description="Disordered" evidence="9">
    <location>
        <begin position="253"/>
        <end position="291"/>
    </location>
</feature>
<feature type="region of interest" description="Disordered" evidence="9">
    <location>
        <begin position="2219"/>
        <end position="2246"/>
    </location>
</feature>
<feature type="region of interest" description="Disordered" evidence="9">
    <location>
        <begin position="1410"/>
        <end position="1507"/>
    </location>
</feature>
<feature type="compositionally biased region" description="Low complexity" evidence="9">
    <location>
        <begin position="278"/>
        <end position="289"/>
    </location>
</feature>
<evidence type="ECO:0000259" key="11">
    <source>
        <dbReference type="PROSITE" id="PS00028"/>
    </source>
</evidence>
<feature type="region of interest" description="Disordered" evidence="9">
    <location>
        <begin position="1652"/>
        <end position="1671"/>
    </location>
</feature>